<feature type="transmembrane region" description="Helical" evidence="2">
    <location>
        <begin position="251"/>
        <end position="268"/>
    </location>
</feature>
<accession>J0NMZ2</accession>
<evidence type="ECO:0000256" key="1">
    <source>
        <dbReference type="SAM" id="MobiDB-lite"/>
    </source>
</evidence>
<feature type="transmembrane region" description="Helical" evidence="2">
    <location>
        <begin position="206"/>
        <end position="231"/>
    </location>
</feature>
<proteinExistence type="predicted"/>
<feature type="transmembrane region" description="Helical" evidence="2">
    <location>
        <begin position="303"/>
        <end position="331"/>
    </location>
</feature>
<dbReference type="Proteomes" id="UP000002941">
    <property type="component" value="Unassembled WGS sequence"/>
</dbReference>
<dbReference type="EMBL" id="AKFT01000079">
    <property type="protein sequence ID" value="EJF46107.1"/>
    <property type="molecule type" value="Genomic_DNA"/>
</dbReference>
<feature type="region of interest" description="Disordered" evidence="1">
    <location>
        <begin position="454"/>
        <end position="504"/>
    </location>
</feature>
<evidence type="ECO:0000313" key="3">
    <source>
        <dbReference type="EMBL" id="EJF46107.1"/>
    </source>
</evidence>
<evidence type="ECO:0000256" key="2">
    <source>
        <dbReference type="SAM" id="Phobius"/>
    </source>
</evidence>
<organism evidence="3 4">
    <name type="scientific">Actinomyces massiliensis F0489</name>
    <dbReference type="NCBI Taxonomy" id="1125718"/>
    <lineage>
        <taxon>Bacteria</taxon>
        <taxon>Bacillati</taxon>
        <taxon>Actinomycetota</taxon>
        <taxon>Actinomycetes</taxon>
        <taxon>Actinomycetales</taxon>
        <taxon>Actinomycetaceae</taxon>
        <taxon>Actinomyces</taxon>
    </lineage>
</organism>
<comment type="caution">
    <text evidence="3">The sequence shown here is derived from an EMBL/GenBank/DDBJ whole genome shotgun (WGS) entry which is preliminary data.</text>
</comment>
<evidence type="ECO:0000313" key="4">
    <source>
        <dbReference type="Proteomes" id="UP000002941"/>
    </source>
</evidence>
<feature type="transmembrane region" description="Helical" evidence="2">
    <location>
        <begin position="419"/>
        <end position="438"/>
    </location>
</feature>
<dbReference type="PATRIC" id="fig|1125718.3.peg.1083"/>
<sequence length="504" mass="51995">MSIGRPDETGRREERARRRPASATAAGLQRRPDRKPSRRNTQVRRNALVLAWIVVAAVLAVLIIAGPLASWGTWLPLHALLLGGIGSAITVWSAHFADTLLHRPALGGAALLDARLYAHGAGTALVLVGITASWPVVAIAGVTIIVLAALTGVVAISVQYRRAVAPRLAALAIHYAVALMLLALGAVFGYLTNWAEARGSTHLSDVFYVAHTTTMVLGFVGTTVLGTLTVLWPTMLRTKMEPEAPRWTTRGLPLLVCGTALVAASGLFSPLAVVGMIVYLAGACGVIVPGFKTARRVPPTSFATASAAAAVIWFLIGVVRIGTGIGVSALGDAGAVGQAAAAREVIHGVRVLLAAGFALQVLAGALSYLSPVMLGGGPAATRATNAIMDRAAAYRVVAANACLALALLTVLPWEVRMSGAVTAGAIAAYVPIGMGLSVREVVVRAREKKRGAAVTIPGGSPAAARGASSSRMPVSSVRQPHPRAENGRRPAASQPPQPQESADE</sequence>
<reference evidence="3 4" key="1">
    <citation type="submission" date="2012-05" db="EMBL/GenBank/DDBJ databases">
        <authorList>
            <person name="Harkins D.M."/>
            <person name="Madupu R."/>
            <person name="Durkin A.S."/>
            <person name="Torralba M."/>
            <person name="Methe B."/>
            <person name="Sutton G.G."/>
            <person name="Nelson K.E."/>
        </authorList>
    </citation>
    <scope>NUCLEOTIDE SEQUENCE [LARGE SCALE GENOMIC DNA]</scope>
    <source>
        <strain evidence="3 4">F0489</strain>
    </source>
</reference>
<feature type="transmembrane region" description="Helical" evidence="2">
    <location>
        <begin position="136"/>
        <end position="156"/>
    </location>
</feature>
<feature type="transmembrane region" description="Helical" evidence="2">
    <location>
        <begin position="47"/>
        <end position="69"/>
    </location>
</feature>
<feature type="compositionally biased region" description="Basic and acidic residues" evidence="1">
    <location>
        <begin position="1"/>
        <end position="16"/>
    </location>
</feature>
<name>J0NMZ2_9ACTO</name>
<dbReference type="InterPro" id="IPR036927">
    <property type="entry name" value="Cyt_c_oxase-like_su1_sf"/>
</dbReference>
<keyword evidence="4" id="KW-1185">Reference proteome</keyword>
<dbReference type="AlphaFoldDB" id="J0NMZ2"/>
<feature type="transmembrane region" description="Helical" evidence="2">
    <location>
        <begin position="274"/>
        <end position="291"/>
    </location>
</feature>
<feature type="transmembrane region" description="Helical" evidence="2">
    <location>
        <begin position="75"/>
        <end position="97"/>
    </location>
</feature>
<feature type="compositionally biased region" description="Low complexity" evidence="1">
    <location>
        <begin position="454"/>
        <end position="471"/>
    </location>
</feature>
<dbReference type="SUPFAM" id="SSF81442">
    <property type="entry name" value="Cytochrome c oxidase subunit I-like"/>
    <property type="match status" value="1"/>
</dbReference>
<feature type="transmembrane region" description="Helical" evidence="2">
    <location>
        <begin position="392"/>
        <end position="413"/>
    </location>
</feature>
<feature type="transmembrane region" description="Helical" evidence="2">
    <location>
        <begin position="109"/>
        <end position="130"/>
    </location>
</feature>
<keyword evidence="2" id="KW-0472">Membrane</keyword>
<feature type="transmembrane region" description="Helical" evidence="2">
    <location>
        <begin position="351"/>
        <end position="371"/>
    </location>
</feature>
<feature type="transmembrane region" description="Helical" evidence="2">
    <location>
        <begin position="168"/>
        <end position="191"/>
    </location>
</feature>
<keyword evidence="2" id="KW-1133">Transmembrane helix</keyword>
<protein>
    <submittedName>
        <fullName evidence="3">Uncharacterized protein</fullName>
    </submittedName>
</protein>
<feature type="region of interest" description="Disordered" evidence="1">
    <location>
        <begin position="1"/>
        <end position="40"/>
    </location>
</feature>
<dbReference type="eggNOG" id="COG4454">
    <property type="taxonomic scope" value="Bacteria"/>
</dbReference>
<gene>
    <name evidence="3" type="ORF">HMPREF1318_1762</name>
</gene>
<keyword evidence="2" id="KW-0812">Transmembrane</keyword>